<dbReference type="InterPro" id="IPR010406">
    <property type="entry name" value="DUF1003"/>
</dbReference>
<gene>
    <name evidence="3" type="ORF">A2784_02070</name>
</gene>
<dbReference type="STRING" id="1797589.A2784_02070"/>
<reference evidence="3 4" key="1">
    <citation type="journal article" date="2016" name="Nat. Commun.">
        <title>Thousands of microbial genomes shed light on interconnected biogeochemical processes in an aquifer system.</title>
        <authorList>
            <person name="Anantharaman K."/>
            <person name="Brown C.T."/>
            <person name="Hug L.A."/>
            <person name="Sharon I."/>
            <person name="Castelle C.J."/>
            <person name="Probst A.J."/>
            <person name="Thomas B.C."/>
            <person name="Singh A."/>
            <person name="Wilkins M.J."/>
            <person name="Karaoz U."/>
            <person name="Brodie E.L."/>
            <person name="Williams K.H."/>
            <person name="Hubbard S.S."/>
            <person name="Banfield J.F."/>
        </authorList>
    </citation>
    <scope>NUCLEOTIDE SEQUENCE [LARGE SCALE GENOMIC DNA]</scope>
</reference>
<keyword evidence="2" id="KW-1133">Transmembrane helix</keyword>
<dbReference type="EMBL" id="MHCH01000031">
    <property type="protein sequence ID" value="OGY17244.1"/>
    <property type="molecule type" value="Genomic_DNA"/>
</dbReference>
<keyword evidence="2" id="KW-0812">Transmembrane</keyword>
<keyword evidence="2" id="KW-0472">Membrane</keyword>
<feature type="compositionally biased region" description="Pro residues" evidence="1">
    <location>
        <begin position="194"/>
        <end position="207"/>
    </location>
</feature>
<name>A0A1G1VPI9_9BACT</name>
<organism evidence="3 4">
    <name type="scientific">Candidatus Chisholmbacteria bacterium RIFCSPHIGHO2_01_FULL_48_12</name>
    <dbReference type="NCBI Taxonomy" id="1797589"/>
    <lineage>
        <taxon>Bacteria</taxon>
        <taxon>Candidatus Chisholmiibacteriota</taxon>
    </lineage>
</organism>
<feature type="transmembrane region" description="Helical" evidence="2">
    <location>
        <begin position="77"/>
        <end position="97"/>
    </location>
</feature>
<dbReference type="PANTHER" id="PTHR41386">
    <property type="entry name" value="INTEGRAL MEMBRANE PROTEIN-RELATED"/>
    <property type="match status" value="1"/>
</dbReference>
<comment type="caution">
    <text evidence="3">The sequence shown here is derived from an EMBL/GenBank/DDBJ whole genome shotgun (WGS) entry which is preliminary data.</text>
</comment>
<dbReference type="Proteomes" id="UP000177324">
    <property type="component" value="Unassembled WGS sequence"/>
</dbReference>
<accession>A0A1G1VPI9</accession>
<evidence type="ECO:0000313" key="3">
    <source>
        <dbReference type="EMBL" id="OGY17244.1"/>
    </source>
</evidence>
<dbReference type="AlphaFoldDB" id="A0A1G1VPI9"/>
<evidence type="ECO:0000256" key="1">
    <source>
        <dbReference type="SAM" id="MobiDB-lite"/>
    </source>
</evidence>
<evidence type="ECO:0008006" key="5">
    <source>
        <dbReference type="Google" id="ProtNLM"/>
    </source>
</evidence>
<evidence type="ECO:0000313" key="4">
    <source>
        <dbReference type="Proteomes" id="UP000177324"/>
    </source>
</evidence>
<evidence type="ECO:0000256" key="2">
    <source>
        <dbReference type="SAM" id="Phobius"/>
    </source>
</evidence>
<feature type="region of interest" description="Disordered" evidence="1">
    <location>
        <begin position="186"/>
        <end position="207"/>
    </location>
</feature>
<dbReference type="Pfam" id="PF06210">
    <property type="entry name" value="DUF1003"/>
    <property type="match status" value="1"/>
</dbReference>
<proteinExistence type="predicted"/>
<sequence length="207" mass="23593">MDKSLSPHPRRASRRLIRSFEAKALAKRPFMLRLADSLTQHFSSFSFLGFNILFFTAWVIINLGLIPGLAVFDPFPFIFLTMTVSLEAIILTVIVLMSQNRQSYIASLRDELQLQVNLLAEKEVTKALKLLISLHEHHQIKTELDPELKSMLKDIDTSYIERKLEDQIQGKQHTIRTTLTQPLVKLMGPKTHKPPPSAVPPPPTNNF</sequence>
<feature type="transmembrane region" description="Helical" evidence="2">
    <location>
        <begin position="47"/>
        <end position="71"/>
    </location>
</feature>
<dbReference type="PANTHER" id="PTHR41386:SF1">
    <property type="entry name" value="MEMBRANE PROTEIN"/>
    <property type="match status" value="1"/>
</dbReference>
<protein>
    <recommendedName>
        <fullName evidence="5">DUF1003 domain-containing protein</fullName>
    </recommendedName>
</protein>